<evidence type="ECO:0000256" key="1">
    <source>
        <dbReference type="SAM" id="SignalP"/>
    </source>
</evidence>
<feature type="signal peptide" evidence="1">
    <location>
        <begin position="1"/>
        <end position="15"/>
    </location>
</feature>
<protein>
    <submittedName>
        <fullName evidence="2">Uncharacterized protein</fullName>
    </submittedName>
</protein>
<comment type="caution">
    <text evidence="2">The sequence shown here is derived from an EMBL/GenBank/DDBJ whole genome shotgun (WGS) entry which is preliminary data.</text>
</comment>
<keyword evidence="1" id="KW-0732">Signal</keyword>
<feature type="chain" id="PRO_5035858350" evidence="1">
    <location>
        <begin position="16"/>
        <end position="72"/>
    </location>
</feature>
<sequence length="72" mass="7502">MLFFVALLTVSHALAVKLSPEQLVSGAFPSLISRDVDLDPCKAGLRSGDVDSPGRPPGLAGQVCLRAVQLAE</sequence>
<dbReference type="AlphaFoldDB" id="A0A8S9XKE0"/>
<dbReference type="EMBL" id="WIXP02000007">
    <property type="protein sequence ID" value="KAF6208526.1"/>
    <property type="molecule type" value="Genomic_DNA"/>
</dbReference>
<gene>
    <name evidence="2" type="ORF">GE061_016984</name>
</gene>
<proteinExistence type="predicted"/>
<organism evidence="2 3">
    <name type="scientific">Apolygus lucorum</name>
    <name type="common">Small green plant bug</name>
    <name type="synonym">Lygocoris lucorum</name>
    <dbReference type="NCBI Taxonomy" id="248454"/>
    <lineage>
        <taxon>Eukaryota</taxon>
        <taxon>Metazoa</taxon>
        <taxon>Ecdysozoa</taxon>
        <taxon>Arthropoda</taxon>
        <taxon>Hexapoda</taxon>
        <taxon>Insecta</taxon>
        <taxon>Pterygota</taxon>
        <taxon>Neoptera</taxon>
        <taxon>Paraneoptera</taxon>
        <taxon>Hemiptera</taxon>
        <taxon>Heteroptera</taxon>
        <taxon>Panheteroptera</taxon>
        <taxon>Cimicomorpha</taxon>
        <taxon>Miridae</taxon>
        <taxon>Mirini</taxon>
        <taxon>Apolygus</taxon>
    </lineage>
</organism>
<evidence type="ECO:0000313" key="3">
    <source>
        <dbReference type="Proteomes" id="UP000466442"/>
    </source>
</evidence>
<reference evidence="2" key="1">
    <citation type="journal article" date="2021" name="Mol. Ecol. Resour.">
        <title>Apolygus lucorum genome provides insights into omnivorousness and mesophyll feeding.</title>
        <authorList>
            <person name="Liu Y."/>
            <person name="Liu H."/>
            <person name="Wang H."/>
            <person name="Huang T."/>
            <person name="Liu B."/>
            <person name="Yang B."/>
            <person name="Yin L."/>
            <person name="Li B."/>
            <person name="Zhang Y."/>
            <person name="Zhang S."/>
            <person name="Jiang F."/>
            <person name="Zhang X."/>
            <person name="Ren Y."/>
            <person name="Wang B."/>
            <person name="Wang S."/>
            <person name="Lu Y."/>
            <person name="Wu K."/>
            <person name="Fan W."/>
            <person name="Wang G."/>
        </authorList>
    </citation>
    <scope>NUCLEOTIDE SEQUENCE</scope>
    <source>
        <strain evidence="2">12Hb</strain>
    </source>
</reference>
<accession>A0A8S9XKE0</accession>
<name>A0A8S9XKE0_APOLU</name>
<keyword evidence="3" id="KW-1185">Reference proteome</keyword>
<evidence type="ECO:0000313" key="2">
    <source>
        <dbReference type="EMBL" id="KAF6208526.1"/>
    </source>
</evidence>
<dbReference type="Proteomes" id="UP000466442">
    <property type="component" value="Unassembled WGS sequence"/>
</dbReference>